<dbReference type="EMBL" id="CM047745">
    <property type="protein sequence ID" value="KAJ0025129.1"/>
    <property type="molecule type" value="Genomic_DNA"/>
</dbReference>
<dbReference type="Proteomes" id="UP001163603">
    <property type="component" value="Chromosome 10"/>
</dbReference>
<evidence type="ECO:0000313" key="1">
    <source>
        <dbReference type="EMBL" id="KAJ0025129.1"/>
    </source>
</evidence>
<gene>
    <name evidence="1" type="ORF">Pint_06933</name>
</gene>
<reference evidence="2" key="1">
    <citation type="journal article" date="2023" name="G3 (Bethesda)">
        <title>Genome assembly and association tests identify interacting loci associated with vigor, precocity, and sex in interspecific pistachio rootstocks.</title>
        <authorList>
            <person name="Palmer W."/>
            <person name="Jacygrad E."/>
            <person name="Sagayaradj S."/>
            <person name="Cavanaugh K."/>
            <person name="Han R."/>
            <person name="Bertier L."/>
            <person name="Beede B."/>
            <person name="Kafkas S."/>
            <person name="Golino D."/>
            <person name="Preece J."/>
            <person name="Michelmore R."/>
        </authorList>
    </citation>
    <scope>NUCLEOTIDE SEQUENCE [LARGE SCALE GENOMIC DNA]</scope>
</reference>
<sequence length="102" mass="11904">MLLDQPEVEIVNLNGKSLSKMNNLRLLKISNVHISGDLEYLSNELRFLKWHKYPSYSLPSSFHAQKLCKLNMCYSHVEHLWNGIKVYILMLNLSECISIIKL</sequence>
<proteinExistence type="predicted"/>
<accession>A0ACC0XV00</accession>
<name>A0ACC0XV00_9ROSI</name>
<comment type="caution">
    <text evidence="1">The sequence shown here is derived from an EMBL/GenBank/DDBJ whole genome shotgun (WGS) entry which is preliminary data.</text>
</comment>
<organism evidence="1 2">
    <name type="scientific">Pistacia integerrima</name>
    <dbReference type="NCBI Taxonomy" id="434235"/>
    <lineage>
        <taxon>Eukaryota</taxon>
        <taxon>Viridiplantae</taxon>
        <taxon>Streptophyta</taxon>
        <taxon>Embryophyta</taxon>
        <taxon>Tracheophyta</taxon>
        <taxon>Spermatophyta</taxon>
        <taxon>Magnoliopsida</taxon>
        <taxon>eudicotyledons</taxon>
        <taxon>Gunneridae</taxon>
        <taxon>Pentapetalae</taxon>
        <taxon>rosids</taxon>
        <taxon>malvids</taxon>
        <taxon>Sapindales</taxon>
        <taxon>Anacardiaceae</taxon>
        <taxon>Pistacia</taxon>
    </lineage>
</organism>
<evidence type="ECO:0000313" key="2">
    <source>
        <dbReference type="Proteomes" id="UP001163603"/>
    </source>
</evidence>
<keyword evidence="2" id="KW-1185">Reference proteome</keyword>
<protein>
    <submittedName>
        <fullName evidence="1">Uncharacterized protein</fullName>
    </submittedName>
</protein>